<dbReference type="PANTHER" id="PTHR35008">
    <property type="entry name" value="BLL4482 PROTEIN-RELATED"/>
    <property type="match status" value="1"/>
</dbReference>
<dbReference type="PROSITE" id="PS51007">
    <property type="entry name" value="CYTC"/>
    <property type="match status" value="2"/>
</dbReference>
<dbReference type="SUPFAM" id="SSF46626">
    <property type="entry name" value="Cytochrome c"/>
    <property type="match status" value="2"/>
</dbReference>
<organism evidence="6 7">
    <name type="scientific">Anaeromyxobacter diazotrophicus</name>
    <dbReference type="NCBI Taxonomy" id="2590199"/>
    <lineage>
        <taxon>Bacteria</taxon>
        <taxon>Pseudomonadati</taxon>
        <taxon>Myxococcota</taxon>
        <taxon>Myxococcia</taxon>
        <taxon>Myxococcales</taxon>
        <taxon>Cystobacterineae</taxon>
        <taxon>Anaeromyxobacteraceae</taxon>
        <taxon>Anaeromyxobacter</taxon>
    </lineage>
</organism>
<reference evidence="7" key="1">
    <citation type="journal article" date="2020" name="Appl. Environ. Microbiol.">
        <title>Diazotrophic Anaeromyxobacter Isolates from Soils.</title>
        <authorList>
            <person name="Masuda Y."/>
            <person name="Yamanaka H."/>
            <person name="Xu Z.X."/>
            <person name="Shiratori Y."/>
            <person name="Aono T."/>
            <person name="Amachi S."/>
            <person name="Senoo K."/>
            <person name="Itoh H."/>
        </authorList>
    </citation>
    <scope>NUCLEOTIDE SEQUENCE [LARGE SCALE GENOMIC DNA]</scope>
    <source>
        <strain evidence="7">R267</strain>
    </source>
</reference>
<evidence type="ECO:0000259" key="5">
    <source>
        <dbReference type="PROSITE" id="PS51007"/>
    </source>
</evidence>
<protein>
    <recommendedName>
        <fullName evidence="5">Cytochrome c domain-containing protein</fullName>
    </recommendedName>
</protein>
<keyword evidence="1 4" id="KW-0349">Heme</keyword>
<evidence type="ECO:0000313" key="7">
    <source>
        <dbReference type="Proteomes" id="UP000503640"/>
    </source>
</evidence>
<dbReference type="RefSeq" id="WP_235969516.1">
    <property type="nucleotide sequence ID" value="NZ_BJTG01000003.1"/>
</dbReference>
<evidence type="ECO:0000256" key="1">
    <source>
        <dbReference type="ARBA" id="ARBA00022617"/>
    </source>
</evidence>
<dbReference type="Proteomes" id="UP000503640">
    <property type="component" value="Unassembled WGS sequence"/>
</dbReference>
<dbReference type="GO" id="GO:0020037">
    <property type="term" value="F:heme binding"/>
    <property type="evidence" value="ECO:0007669"/>
    <property type="project" value="InterPro"/>
</dbReference>
<name>A0A7I9VK81_9BACT</name>
<comment type="caution">
    <text evidence="6">The sequence shown here is derived from an EMBL/GenBank/DDBJ whole genome shotgun (WGS) entry which is preliminary data.</text>
</comment>
<dbReference type="EMBL" id="BJTG01000003">
    <property type="protein sequence ID" value="GEJ56791.1"/>
    <property type="molecule type" value="Genomic_DNA"/>
</dbReference>
<evidence type="ECO:0000256" key="3">
    <source>
        <dbReference type="ARBA" id="ARBA00023004"/>
    </source>
</evidence>
<dbReference type="InterPro" id="IPR036909">
    <property type="entry name" value="Cyt_c-like_dom_sf"/>
</dbReference>
<dbReference type="InterPro" id="IPR051459">
    <property type="entry name" value="Cytochrome_c-type_DH"/>
</dbReference>
<dbReference type="Gene3D" id="1.10.760.10">
    <property type="entry name" value="Cytochrome c-like domain"/>
    <property type="match status" value="2"/>
</dbReference>
<evidence type="ECO:0000256" key="2">
    <source>
        <dbReference type="ARBA" id="ARBA00022723"/>
    </source>
</evidence>
<dbReference type="AlphaFoldDB" id="A0A7I9VK81"/>
<dbReference type="PANTHER" id="PTHR35008:SF4">
    <property type="entry name" value="BLL4482 PROTEIN"/>
    <property type="match status" value="1"/>
</dbReference>
<proteinExistence type="predicted"/>
<sequence length="306" mass="33272">MNHALAVVSALAVLGAGGCKGYRTQGFRQPQTLGGKTIPASLLTEGEHDYVLYCRACHGDKGDGKGPASAGLRPPPRDFTLGTFKFAAVAGGALPNDDDLVRIVRSGLHGTAMLAWDGVPDRNLQAIIQYLKTFSPRWKEEAPGEPIQPTPDPWRGRERDGVAFGKKVYHGLAQCIGCHPAYASRSYIYEASKELTGNPTTDFRDDLYGSQLKESDYGVKLLPPDFTRSELRSIRDDHRLEDLYRVVASGVGGTAMPTWRGSLPEEDLWALAHYVDSLVALKGSDAPRQLLQANEAADASWRPPAQ</sequence>
<feature type="domain" description="Cytochrome c" evidence="5">
    <location>
        <begin position="160"/>
        <end position="279"/>
    </location>
</feature>
<dbReference type="Pfam" id="PF13442">
    <property type="entry name" value="Cytochrome_CBB3"/>
    <property type="match status" value="2"/>
</dbReference>
<dbReference type="GO" id="GO:0046872">
    <property type="term" value="F:metal ion binding"/>
    <property type="evidence" value="ECO:0007669"/>
    <property type="project" value="UniProtKB-KW"/>
</dbReference>
<gene>
    <name evidence="6" type="ORF">AMYX_15320</name>
</gene>
<evidence type="ECO:0000256" key="4">
    <source>
        <dbReference type="PROSITE-ProRule" id="PRU00433"/>
    </source>
</evidence>
<evidence type="ECO:0000313" key="6">
    <source>
        <dbReference type="EMBL" id="GEJ56791.1"/>
    </source>
</evidence>
<accession>A0A7I9VK81</accession>
<keyword evidence="7" id="KW-1185">Reference proteome</keyword>
<dbReference type="GO" id="GO:0009055">
    <property type="term" value="F:electron transfer activity"/>
    <property type="evidence" value="ECO:0007669"/>
    <property type="project" value="InterPro"/>
</dbReference>
<keyword evidence="2 4" id="KW-0479">Metal-binding</keyword>
<dbReference type="InterPro" id="IPR009056">
    <property type="entry name" value="Cyt_c-like_dom"/>
</dbReference>
<keyword evidence="3 4" id="KW-0408">Iron</keyword>
<feature type="domain" description="Cytochrome c" evidence="5">
    <location>
        <begin position="41"/>
        <end position="135"/>
    </location>
</feature>